<evidence type="ECO:0000259" key="3">
    <source>
        <dbReference type="Pfam" id="PF08652"/>
    </source>
</evidence>
<dbReference type="Proteomes" id="UP000298663">
    <property type="component" value="Unassembled WGS sequence"/>
</dbReference>
<dbReference type="PANTHER" id="PTHR12395:SF9">
    <property type="entry name" value="DECAPPING AND EXORIBONUCLEASE PROTEIN"/>
    <property type="match status" value="1"/>
</dbReference>
<comment type="cofactor">
    <cofactor evidence="2">
        <name>a divalent metal cation</name>
        <dbReference type="ChEBI" id="CHEBI:60240"/>
    </cofactor>
</comment>
<keyword evidence="2" id="KW-0547">Nucleotide-binding</keyword>
<comment type="caution">
    <text evidence="4">The sequence shown here is derived from an EMBL/GenBank/DDBJ whole genome shotgun (WGS) entry which is preliminary data.</text>
</comment>
<keyword evidence="2" id="KW-0694">RNA-binding</keyword>
<comment type="subcellular location">
    <subcellularLocation>
        <location evidence="2">Nucleus</location>
    </subcellularLocation>
</comment>
<dbReference type="PANTHER" id="PTHR12395">
    <property type="entry name" value="DOM-3 RELATED"/>
    <property type="match status" value="1"/>
</dbReference>
<dbReference type="InterPro" id="IPR039039">
    <property type="entry name" value="RAI1-like_fam"/>
</dbReference>
<dbReference type="EMBL" id="AZBU02000005">
    <property type="protein sequence ID" value="TKR77320.1"/>
    <property type="molecule type" value="Genomic_DNA"/>
</dbReference>
<dbReference type="GO" id="GO:0003723">
    <property type="term" value="F:RNA binding"/>
    <property type="evidence" value="ECO:0007669"/>
    <property type="project" value="UniProtKB-KW"/>
</dbReference>
<comment type="function">
    <text evidence="2">Decapping enzyme for NAD-capped RNAs: specifically hydrolyzes the nicotinamide adenine dinucleotide (NAD) cap from a subset of RNAs by removing the entire NAD moiety from the 5'-end of an NAD-capped RNA.</text>
</comment>
<name>A0A4U5N4M6_STECR</name>
<dbReference type="EC" id="3.6.1.-" evidence="2"/>
<gene>
    <name evidence="4" type="ORF">L596_018317</name>
</gene>
<dbReference type="GO" id="GO:0000956">
    <property type="term" value="P:nuclear-transcribed mRNA catabolic process"/>
    <property type="evidence" value="ECO:0007669"/>
    <property type="project" value="TreeGrafter"/>
</dbReference>
<protein>
    <recommendedName>
        <fullName evidence="2">Decapping nuclease</fullName>
        <ecNumber evidence="2">3.6.1.-</ecNumber>
    </recommendedName>
</protein>
<dbReference type="GO" id="GO:0004518">
    <property type="term" value="F:nuclease activity"/>
    <property type="evidence" value="ECO:0007669"/>
    <property type="project" value="UniProtKB-KW"/>
</dbReference>
<sequence length="361" mass="41598">MAPYVLKPAPEPYNPKPPSADGDVVFRFNRLFYERRSSQKKGYRFRVEQFPGFSTSADEVPLLNSALVDAKPNIDLLDGYTEDAEQMRFDRNSLLLHSFQLAMINFNGGAKAIEDNGGLGRKELYECEFMCTRASLVHIGLKFFDARLTLGLVAVQRSGVIFLHEITMDGPSEFAVQDEYVGHRFRQLMTNPEDKVPKSVTSFEDEHFGIQRLNFRKMRILCRSVVDCVTDEESYKYVELKTHREKTAGQFNISPLKSVRWWLQMKFTGVDDLVVGSRDYNNVLRKTQYAKSETFLSPDFNKNAVLMFTEDCLTKIQLHMNDVDEGIPRLFLSPAGDINLYLKVTDIDHQMFHPDFEQLLR</sequence>
<proteinExistence type="inferred from homology"/>
<dbReference type="GO" id="GO:0005634">
    <property type="term" value="C:nucleus"/>
    <property type="evidence" value="ECO:0007669"/>
    <property type="project" value="UniProtKB-SubCell"/>
</dbReference>
<dbReference type="STRING" id="34508.A0A4U5N4M6"/>
<reference evidence="4 5" key="2">
    <citation type="journal article" date="2019" name="G3 (Bethesda)">
        <title>Hybrid Assembly of the Genome of the Entomopathogenic Nematode Steinernema carpocapsae Identifies the X-Chromosome.</title>
        <authorList>
            <person name="Serra L."/>
            <person name="Macchietto M."/>
            <person name="Macias-Munoz A."/>
            <person name="McGill C.J."/>
            <person name="Rodriguez I.M."/>
            <person name="Rodriguez B."/>
            <person name="Murad R."/>
            <person name="Mortazavi A."/>
        </authorList>
    </citation>
    <scope>NUCLEOTIDE SEQUENCE [LARGE SCALE GENOMIC DNA]</scope>
    <source>
        <strain evidence="4 5">ALL</strain>
    </source>
</reference>
<reference evidence="4 5" key="1">
    <citation type="journal article" date="2015" name="Genome Biol.">
        <title>Comparative genomics of Steinernema reveals deeply conserved gene regulatory networks.</title>
        <authorList>
            <person name="Dillman A.R."/>
            <person name="Macchietto M."/>
            <person name="Porter C.F."/>
            <person name="Rogers A."/>
            <person name="Williams B."/>
            <person name="Antoshechkin I."/>
            <person name="Lee M.M."/>
            <person name="Goodwin Z."/>
            <person name="Lu X."/>
            <person name="Lewis E.E."/>
            <person name="Goodrich-Blair H."/>
            <person name="Stock S.P."/>
            <person name="Adams B.J."/>
            <person name="Sternberg P.W."/>
            <person name="Mortazavi A."/>
        </authorList>
    </citation>
    <scope>NUCLEOTIDE SEQUENCE [LARGE SCALE GENOMIC DNA]</scope>
    <source>
        <strain evidence="4 5">ALL</strain>
    </source>
</reference>
<evidence type="ECO:0000313" key="4">
    <source>
        <dbReference type="EMBL" id="TKR77320.1"/>
    </source>
</evidence>
<keyword evidence="2" id="KW-0539">Nucleus</keyword>
<dbReference type="Pfam" id="PF08652">
    <property type="entry name" value="RAI1"/>
    <property type="match status" value="1"/>
</dbReference>
<dbReference type="GO" id="GO:0000166">
    <property type="term" value="F:nucleotide binding"/>
    <property type="evidence" value="ECO:0007669"/>
    <property type="project" value="UniProtKB-KW"/>
</dbReference>
<evidence type="ECO:0000313" key="5">
    <source>
        <dbReference type="Proteomes" id="UP000298663"/>
    </source>
</evidence>
<organism evidence="4 5">
    <name type="scientific">Steinernema carpocapsae</name>
    <name type="common">Entomopathogenic nematode</name>
    <dbReference type="NCBI Taxonomy" id="34508"/>
    <lineage>
        <taxon>Eukaryota</taxon>
        <taxon>Metazoa</taxon>
        <taxon>Ecdysozoa</taxon>
        <taxon>Nematoda</taxon>
        <taxon>Chromadorea</taxon>
        <taxon>Rhabditida</taxon>
        <taxon>Tylenchina</taxon>
        <taxon>Panagrolaimomorpha</taxon>
        <taxon>Strongyloidoidea</taxon>
        <taxon>Steinernematidae</taxon>
        <taxon>Steinernema</taxon>
    </lineage>
</organism>
<dbReference type="GO" id="GO:0005829">
    <property type="term" value="C:cytosol"/>
    <property type="evidence" value="ECO:0007669"/>
    <property type="project" value="TreeGrafter"/>
</dbReference>
<keyword evidence="2" id="KW-0479">Metal-binding</keyword>
<keyword evidence="2" id="KW-0540">Nuclease</keyword>
<keyword evidence="2" id="KW-0378">Hydrolase</keyword>
<evidence type="ECO:0000256" key="1">
    <source>
        <dbReference type="ARBA" id="ARBA00006562"/>
    </source>
</evidence>
<accession>A0A4U5N4M6</accession>
<dbReference type="GO" id="GO:0110155">
    <property type="term" value="P:NAD-cap decapping"/>
    <property type="evidence" value="ECO:0007669"/>
    <property type="project" value="TreeGrafter"/>
</dbReference>
<keyword evidence="5" id="KW-1185">Reference proteome</keyword>
<dbReference type="AlphaFoldDB" id="A0A4U5N4M6"/>
<dbReference type="GO" id="GO:0034353">
    <property type="term" value="F:mRNA 5'-diphosphatase activity"/>
    <property type="evidence" value="ECO:0007669"/>
    <property type="project" value="TreeGrafter"/>
</dbReference>
<dbReference type="InterPro" id="IPR013961">
    <property type="entry name" value="RAI1"/>
</dbReference>
<feature type="domain" description="RAI1-like" evidence="3">
    <location>
        <begin position="70"/>
        <end position="323"/>
    </location>
</feature>
<comment type="similarity">
    <text evidence="1 2">Belongs to the DXO/Dom3Z family.</text>
</comment>
<dbReference type="GO" id="GO:0046872">
    <property type="term" value="F:metal ion binding"/>
    <property type="evidence" value="ECO:0007669"/>
    <property type="project" value="UniProtKB-KW"/>
</dbReference>
<dbReference type="OrthoDB" id="5853397at2759"/>
<evidence type="ECO:0000256" key="2">
    <source>
        <dbReference type="RuleBase" id="RU367113"/>
    </source>
</evidence>